<dbReference type="EMBL" id="CM045870">
    <property type="protein sequence ID" value="KAI7954143.1"/>
    <property type="molecule type" value="Genomic_DNA"/>
</dbReference>
<proteinExistence type="predicted"/>
<evidence type="ECO:0000313" key="2">
    <source>
        <dbReference type="Proteomes" id="UP001060170"/>
    </source>
</evidence>
<dbReference type="Proteomes" id="UP001060170">
    <property type="component" value="Chromosome 6"/>
</dbReference>
<organism evidence="1 2">
    <name type="scientific">Puccinia striiformis f. sp. tritici</name>
    <dbReference type="NCBI Taxonomy" id="168172"/>
    <lineage>
        <taxon>Eukaryota</taxon>
        <taxon>Fungi</taxon>
        <taxon>Dikarya</taxon>
        <taxon>Basidiomycota</taxon>
        <taxon>Pucciniomycotina</taxon>
        <taxon>Pucciniomycetes</taxon>
        <taxon>Pucciniales</taxon>
        <taxon>Pucciniaceae</taxon>
        <taxon>Puccinia</taxon>
    </lineage>
</organism>
<keyword evidence="2" id="KW-1185">Reference proteome</keyword>
<evidence type="ECO:0000313" key="1">
    <source>
        <dbReference type="EMBL" id="KAI7954143.1"/>
    </source>
</evidence>
<protein>
    <submittedName>
        <fullName evidence="1">Uncharacterized protein</fullName>
    </submittedName>
</protein>
<reference evidence="2" key="1">
    <citation type="journal article" date="2018" name="BMC Genomics">
        <title>Genomic insights into host adaptation between the wheat stripe rust pathogen (Puccinia striiformis f. sp. tritici) and the barley stripe rust pathogen (Puccinia striiformis f. sp. hordei).</title>
        <authorList>
            <person name="Xia C."/>
            <person name="Wang M."/>
            <person name="Yin C."/>
            <person name="Cornejo O.E."/>
            <person name="Hulbert S.H."/>
            <person name="Chen X."/>
        </authorList>
    </citation>
    <scope>NUCLEOTIDE SEQUENCE [LARGE SCALE GENOMIC DNA]</scope>
    <source>
        <strain evidence="2">93-210</strain>
    </source>
</reference>
<feature type="non-terminal residue" evidence="1">
    <location>
        <position position="1"/>
    </location>
</feature>
<reference evidence="2" key="2">
    <citation type="journal article" date="2018" name="Mol. Plant Microbe Interact.">
        <title>Genome sequence resources for the wheat stripe rust pathogen (Puccinia striiformis f. sp. tritici) and the barley stripe rust pathogen (Puccinia striiformis f. sp. hordei).</title>
        <authorList>
            <person name="Xia C."/>
            <person name="Wang M."/>
            <person name="Yin C."/>
            <person name="Cornejo O.E."/>
            <person name="Hulbert S.H."/>
            <person name="Chen X."/>
        </authorList>
    </citation>
    <scope>NUCLEOTIDE SEQUENCE [LARGE SCALE GENOMIC DNA]</scope>
    <source>
        <strain evidence="2">93-210</strain>
    </source>
</reference>
<name>A0ACC0EI62_9BASI</name>
<comment type="caution">
    <text evidence="1">The sequence shown here is derived from an EMBL/GenBank/DDBJ whole genome shotgun (WGS) entry which is preliminary data.</text>
</comment>
<reference evidence="1 2" key="3">
    <citation type="journal article" date="2022" name="Microbiol. Spectr.">
        <title>Folding features and dynamics of 3D genome architecture in plant fungal pathogens.</title>
        <authorList>
            <person name="Xia C."/>
        </authorList>
    </citation>
    <scope>NUCLEOTIDE SEQUENCE [LARGE SCALE GENOMIC DNA]</scope>
    <source>
        <strain evidence="1 2">93-210</strain>
    </source>
</reference>
<gene>
    <name evidence="1" type="ORF">MJO28_006690</name>
</gene>
<accession>A0ACC0EI62</accession>
<sequence>PDCPCTPGGRVPPPASDPRAPIQASAAFPSTNHQAKAIISIIMSSLNQLRHRLLTIHRAQTPSTCRHASTNTPSPKINELTQKASDLANQYGSKLPELSQKIGKRVNGMLGSYSEPISHNYQLTKEVLKQVYIKENLAPPKIEHIKSSYQDIFKNASSLNFWKQSLESGDWKRLAVYGVEAVGLFSIGEMIGRRHIVGYKLD</sequence>